<feature type="transmembrane region" description="Helical" evidence="1">
    <location>
        <begin position="12"/>
        <end position="29"/>
    </location>
</feature>
<evidence type="ECO:0000256" key="1">
    <source>
        <dbReference type="SAM" id="Phobius"/>
    </source>
</evidence>
<evidence type="ECO:0000313" key="2">
    <source>
        <dbReference type="EMBL" id="MCQ4638261.1"/>
    </source>
</evidence>
<sequence>MRDGGYRWFRILLHMIFTAGVLAVLVLSLPQMMLHLQDEGGAAEGPAVEMVSLNKILEKKTLNQEDYRLIFQQTGLGAPAVESLKNAHGYRRKKIEAFQAANFSQRHIVCTNAGISIRQDRCLPGNGTKVPLAPVEDGDILVSFSSHSLGWRHGHAGIVTDAQKGICLEALTLGCESELKDLDHWRNYSNFAVLRLKGADARKRKAIASYAGQNLQNIPYSLLSGIFKEEEPESDCCSSAQCAYLIWYAFAHFGYDLDADGGRIVTVADLARSPSLEIVQCFHINPEHFAFQLQ</sequence>
<keyword evidence="1" id="KW-0472">Membrane</keyword>
<keyword evidence="3" id="KW-1185">Reference proteome</keyword>
<protein>
    <recommendedName>
        <fullName evidence="4">CHAP domain-containing protein</fullName>
    </recommendedName>
</protein>
<reference evidence="2 3" key="1">
    <citation type="submission" date="2022-06" db="EMBL/GenBank/DDBJ databases">
        <title>Isolation of gut microbiota from human fecal samples.</title>
        <authorList>
            <person name="Pamer E.G."/>
            <person name="Barat B."/>
            <person name="Waligurski E."/>
            <person name="Medina S."/>
            <person name="Paddock L."/>
            <person name="Mostad J."/>
        </authorList>
    </citation>
    <scope>NUCLEOTIDE SEQUENCE [LARGE SCALE GENOMIC DNA]</scope>
    <source>
        <strain evidence="2 3">SL.3.17</strain>
    </source>
</reference>
<name>A0ABT1RTV6_9FIRM</name>
<keyword evidence="1" id="KW-0812">Transmembrane</keyword>
<proteinExistence type="predicted"/>
<evidence type="ECO:0008006" key="4">
    <source>
        <dbReference type="Google" id="ProtNLM"/>
    </source>
</evidence>
<comment type="caution">
    <text evidence="2">The sequence shown here is derived from an EMBL/GenBank/DDBJ whole genome shotgun (WGS) entry which is preliminary data.</text>
</comment>
<organism evidence="2 3">
    <name type="scientific">Anaerovorax odorimutans</name>
    <dbReference type="NCBI Taxonomy" id="109327"/>
    <lineage>
        <taxon>Bacteria</taxon>
        <taxon>Bacillati</taxon>
        <taxon>Bacillota</taxon>
        <taxon>Clostridia</taxon>
        <taxon>Peptostreptococcales</taxon>
        <taxon>Anaerovoracaceae</taxon>
        <taxon>Anaerovorax</taxon>
    </lineage>
</organism>
<dbReference type="RefSeq" id="WP_256133458.1">
    <property type="nucleotide sequence ID" value="NZ_JANFXK010000023.1"/>
</dbReference>
<dbReference type="SUPFAM" id="SSF54001">
    <property type="entry name" value="Cysteine proteinases"/>
    <property type="match status" value="1"/>
</dbReference>
<accession>A0ABT1RTV6</accession>
<dbReference type="EMBL" id="JANFXK010000023">
    <property type="protein sequence ID" value="MCQ4638261.1"/>
    <property type="molecule type" value="Genomic_DNA"/>
</dbReference>
<gene>
    <name evidence="2" type="ORF">NE619_16120</name>
</gene>
<keyword evidence="1" id="KW-1133">Transmembrane helix</keyword>
<dbReference type="Gene3D" id="3.90.1720.10">
    <property type="entry name" value="endopeptidase domain like (from Nostoc punctiforme)"/>
    <property type="match status" value="1"/>
</dbReference>
<evidence type="ECO:0000313" key="3">
    <source>
        <dbReference type="Proteomes" id="UP001524502"/>
    </source>
</evidence>
<dbReference type="Proteomes" id="UP001524502">
    <property type="component" value="Unassembled WGS sequence"/>
</dbReference>
<dbReference type="InterPro" id="IPR038765">
    <property type="entry name" value="Papain-like_cys_pep_sf"/>
</dbReference>